<feature type="transmembrane region" description="Helical" evidence="2">
    <location>
        <begin position="312"/>
        <end position="337"/>
    </location>
</feature>
<dbReference type="AlphaFoldDB" id="A0A8E5HXY0"/>
<dbReference type="Proteomes" id="UP000027002">
    <property type="component" value="Chromosome 7"/>
</dbReference>
<feature type="compositionally biased region" description="Polar residues" evidence="1">
    <location>
        <begin position="555"/>
        <end position="575"/>
    </location>
</feature>
<dbReference type="OrthoDB" id="5308502at2759"/>
<keyword evidence="4" id="KW-1185">Reference proteome</keyword>
<evidence type="ECO:0000256" key="2">
    <source>
        <dbReference type="SAM" id="Phobius"/>
    </source>
</evidence>
<dbReference type="Pfam" id="PF10361">
    <property type="entry name" value="DUF2434"/>
    <property type="match status" value="1"/>
</dbReference>
<organism evidence="3 4">
    <name type="scientific">Ustilaginoidea virens</name>
    <name type="common">Rice false smut fungus</name>
    <name type="synonym">Villosiclava virens</name>
    <dbReference type="NCBI Taxonomy" id="1159556"/>
    <lineage>
        <taxon>Eukaryota</taxon>
        <taxon>Fungi</taxon>
        <taxon>Dikarya</taxon>
        <taxon>Ascomycota</taxon>
        <taxon>Pezizomycotina</taxon>
        <taxon>Sordariomycetes</taxon>
        <taxon>Hypocreomycetidae</taxon>
        <taxon>Hypocreales</taxon>
        <taxon>Clavicipitaceae</taxon>
        <taxon>Ustilaginoidea</taxon>
    </lineage>
</organism>
<dbReference type="GeneID" id="66068535"/>
<feature type="transmembrane region" description="Helical" evidence="2">
    <location>
        <begin position="96"/>
        <end position="117"/>
    </location>
</feature>
<feature type="transmembrane region" description="Helical" evidence="2">
    <location>
        <begin position="222"/>
        <end position="240"/>
    </location>
</feature>
<sequence>MIELDVFRARDLHIRENITYPPGANATDTLIAGVHLNATALNISEYRFYPGNRTLSNESDCYLAFEPYQPAFLEANGTFVNATSCYSSIYPIGPRGFAGIGLGVAYALAIVLTLVVLGKHGALYLPVTRRFYPIGRRWQWYWACFVSACALVSLLTNVDVERYFLQDLPIVLCVFFWFLMCQGTLALVWEAVRHWGSWLERQYVDPNPFVYREDDGRAKVEFWLPLWFYFWVWMNFFMIVPRSWNFARSQHSPAQTAEIAVAAATSARFKAGAFCLVIAWLTILFSLSHSIRHYKPRHRGIFNQAFGFAQAVPLRFVLLVALAAALIAYQALISFAWDLSLVRARDANVAVIMGWGYGPSLLILYVQIAYGFLAPNEDKELIRQRRARGDVNDRELGIVRKPAWWRRVRGDHLRSVRDQINRNVNEVGGKRGVGRRTEDDMELHVRLEAERSAVDDDDGVELGGLPDRPSNPRRERPGVGNLAATRTTTTAHPPGVRYMGSNERRHAEAIMQNASGALLPSEAAAERARRAAALMEDGPPPPPYSSDETRHRPESQGSGSAQRSNSASTTQSINAEPQKVRSMLDV</sequence>
<keyword evidence="2" id="KW-1133">Transmembrane helix</keyword>
<feature type="transmembrane region" description="Helical" evidence="2">
    <location>
        <begin position="271"/>
        <end position="291"/>
    </location>
</feature>
<keyword evidence="2" id="KW-0812">Transmembrane</keyword>
<evidence type="ECO:0000313" key="4">
    <source>
        <dbReference type="Proteomes" id="UP000027002"/>
    </source>
</evidence>
<evidence type="ECO:0000256" key="1">
    <source>
        <dbReference type="SAM" id="MobiDB-lite"/>
    </source>
</evidence>
<feature type="transmembrane region" description="Helical" evidence="2">
    <location>
        <begin position="168"/>
        <end position="192"/>
    </location>
</feature>
<keyword evidence="2" id="KW-0472">Membrane</keyword>
<proteinExistence type="predicted"/>
<feature type="transmembrane region" description="Helical" evidence="2">
    <location>
        <begin position="349"/>
        <end position="373"/>
    </location>
</feature>
<dbReference type="EMBL" id="CP072759">
    <property type="protein sequence ID" value="QUC23517.1"/>
    <property type="molecule type" value="Genomic_DNA"/>
</dbReference>
<dbReference type="RefSeq" id="XP_043001190.1">
    <property type="nucleotide sequence ID" value="XM_043145255.1"/>
</dbReference>
<dbReference type="InterPro" id="IPR018830">
    <property type="entry name" value="DUF2434"/>
</dbReference>
<feature type="transmembrane region" description="Helical" evidence="2">
    <location>
        <begin position="138"/>
        <end position="156"/>
    </location>
</feature>
<accession>A0A8E5HXY0</accession>
<dbReference type="KEGG" id="uvi:66068535"/>
<gene>
    <name evidence="3" type="ORF">UV8b_07758</name>
</gene>
<evidence type="ECO:0000313" key="3">
    <source>
        <dbReference type="EMBL" id="QUC23517.1"/>
    </source>
</evidence>
<feature type="region of interest" description="Disordered" evidence="1">
    <location>
        <begin position="521"/>
        <end position="586"/>
    </location>
</feature>
<protein>
    <submittedName>
        <fullName evidence="3">Uncharacterized protein</fullName>
    </submittedName>
</protein>
<feature type="region of interest" description="Disordered" evidence="1">
    <location>
        <begin position="451"/>
        <end position="499"/>
    </location>
</feature>
<name>A0A8E5HXY0_USTVR</name>
<reference evidence="3" key="1">
    <citation type="submission" date="2020-03" db="EMBL/GenBank/DDBJ databases">
        <title>A mixture of massive structural variations and highly conserved coding sequences in Ustilaginoidea virens genome.</title>
        <authorList>
            <person name="Zhang K."/>
            <person name="Zhao Z."/>
            <person name="Zhang Z."/>
            <person name="Li Y."/>
            <person name="Hsiang T."/>
            <person name="Sun W."/>
        </authorList>
    </citation>
    <scope>NUCLEOTIDE SEQUENCE</scope>
    <source>
        <strain evidence="3">UV-8b</strain>
    </source>
</reference>